<dbReference type="Gene3D" id="2.180.10.10">
    <property type="entry name" value="RHS repeat-associated core"/>
    <property type="match status" value="1"/>
</dbReference>
<name>A0A2S5E1G0_9BURK</name>
<protein>
    <submittedName>
        <fullName evidence="1">Uncharacterized protein</fullName>
    </submittedName>
</protein>
<evidence type="ECO:0000313" key="2">
    <source>
        <dbReference type="Proteomes" id="UP000238655"/>
    </source>
</evidence>
<dbReference type="PRINTS" id="PR00394">
    <property type="entry name" value="RHSPROTEIN"/>
</dbReference>
<dbReference type="AlphaFoldDB" id="A0A2S5E1G0"/>
<dbReference type="InterPro" id="IPR022385">
    <property type="entry name" value="Rhs_assc_core"/>
</dbReference>
<dbReference type="NCBIfam" id="TIGR03696">
    <property type="entry name" value="Rhs_assc_core"/>
    <property type="match status" value="1"/>
</dbReference>
<dbReference type="EMBL" id="PQVP01000001">
    <property type="protein sequence ID" value="POZ85168.1"/>
    <property type="molecule type" value="Genomic_DNA"/>
</dbReference>
<dbReference type="Proteomes" id="UP000238655">
    <property type="component" value="Chromosome 2"/>
</dbReference>
<sequence length="54" mass="6549">MRSLLRSRYDRESGLHYKRFRYCDPQIGRYINEDSIDLKVGLNLFLRVDRDSVI</sequence>
<dbReference type="RefSeq" id="WP_089462762.1">
    <property type="nucleotide sequence ID" value="NZ_CM009576.1"/>
</dbReference>
<proteinExistence type="predicted"/>
<comment type="caution">
    <text evidence="1">The sequence shown here is derived from an EMBL/GenBank/DDBJ whole genome shotgun (WGS) entry which is preliminary data.</text>
</comment>
<organism evidence="1 2">
    <name type="scientific">Burkholderia contaminans</name>
    <dbReference type="NCBI Taxonomy" id="488447"/>
    <lineage>
        <taxon>Bacteria</taxon>
        <taxon>Pseudomonadati</taxon>
        <taxon>Pseudomonadota</taxon>
        <taxon>Betaproteobacteria</taxon>
        <taxon>Burkholderiales</taxon>
        <taxon>Burkholderiaceae</taxon>
        <taxon>Burkholderia</taxon>
        <taxon>Burkholderia cepacia complex</taxon>
    </lineage>
</organism>
<gene>
    <name evidence="1" type="ORF">C3743_00930</name>
</gene>
<accession>A0A2S5E1G0</accession>
<evidence type="ECO:0000313" key="1">
    <source>
        <dbReference type="EMBL" id="POZ85168.1"/>
    </source>
</evidence>
<reference evidence="1 2" key="1">
    <citation type="submission" date="2018-01" db="EMBL/GenBank/DDBJ databases">
        <title>Successful Treatment of Persistent Burkholderia cepacia Bacteremia with Ceftazidime-Avibactam.</title>
        <authorList>
            <person name="Tamma P."/>
            <person name="Fan Y."/>
            <person name="Bergman Y."/>
            <person name="Sick-Samuels A."/>
            <person name="Hsu A."/>
            <person name="Timp W."/>
            <person name="Simner P."/>
        </authorList>
    </citation>
    <scope>NUCLEOTIDE SEQUENCE [LARGE SCALE GENOMIC DNA]</scope>
    <source>
        <strain evidence="1 2">170816</strain>
    </source>
</reference>